<feature type="chain" id="PRO_5046479547" evidence="1">
    <location>
        <begin position="18"/>
        <end position="229"/>
    </location>
</feature>
<proteinExistence type="predicted"/>
<comment type="caution">
    <text evidence="2">The sequence shown here is derived from an EMBL/GenBank/DDBJ whole genome shotgun (WGS) entry which is preliminary data.</text>
</comment>
<protein>
    <submittedName>
        <fullName evidence="2">SPOR domain-containing protein</fullName>
    </submittedName>
</protein>
<evidence type="ECO:0000256" key="1">
    <source>
        <dbReference type="SAM" id="SignalP"/>
    </source>
</evidence>
<accession>A0ABV4NXN4</accession>
<dbReference type="EMBL" id="JBGMEK010000009">
    <property type="protein sequence ID" value="MFA0810574.1"/>
    <property type="molecule type" value="Genomic_DNA"/>
</dbReference>
<dbReference type="InterPro" id="IPR036680">
    <property type="entry name" value="SPOR-like_sf"/>
</dbReference>
<dbReference type="Proteomes" id="UP001569428">
    <property type="component" value="Unassembled WGS sequence"/>
</dbReference>
<sequence>MRWIALFLLLLNLGAFAWFVTTSSTAGSAAQVVSPSRAAETQKIVLVSEMSPEQLPPVEEVPSSVTVDASGGQLCTLIGPFPEEHLGQDIAQRLSALQISADLRGIEMPGQMRYWVFLPPLNSRREAFSRLRELQARGIDSYVIPKGTLADGISFGIFSERDRAESLTAELVGKGVGAQFREEPQTHMERWIILTPGQAERLGGEFWQQLQEEHPKLDRRRNLCSEVAS</sequence>
<reference evidence="2 3" key="1">
    <citation type="submission" date="2024-08" db="EMBL/GenBank/DDBJ databases">
        <authorList>
            <person name="Ishaq N."/>
        </authorList>
    </citation>
    <scope>NUCLEOTIDE SEQUENCE [LARGE SCALE GENOMIC DNA]</scope>
    <source>
        <strain evidence="2 3">DSM 18651</strain>
    </source>
</reference>
<evidence type="ECO:0000313" key="2">
    <source>
        <dbReference type="EMBL" id="MFA0810574.1"/>
    </source>
</evidence>
<keyword evidence="1" id="KW-0732">Signal</keyword>
<dbReference type="SUPFAM" id="SSF110997">
    <property type="entry name" value="Sporulation related repeat"/>
    <property type="match status" value="1"/>
</dbReference>
<feature type="signal peptide" evidence="1">
    <location>
        <begin position="1"/>
        <end position="17"/>
    </location>
</feature>
<keyword evidence="3" id="KW-1185">Reference proteome</keyword>
<evidence type="ECO:0000313" key="3">
    <source>
        <dbReference type="Proteomes" id="UP001569428"/>
    </source>
</evidence>
<gene>
    <name evidence="2" type="ORF">ACCI49_06545</name>
</gene>
<organism evidence="2 3">
    <name type="scientific">Microbulbifer epialgicus</name>
    <dbReference type="NCBI Taxonomy" id="393907"/>
    <lineage>
        <taxon>Bacteria</taxon>
        <taxon>Pseudomonadati</taxon>
        <taxon>Pseudomonadota</taxon>
        <taxon>Gammaproteobacteria</taxon>
        <taxon>Cellvibrionales</taxon>
        <taxon>Microbulbiferaceae</taxon>
        <taxon>Microbulbifer</taxon>
    </lineage>
</organism>
<name>A0ABV4NXN4_9GAMM</name>
<dbReference type="RefSeq" id="WP_371838147.1">
    <property type="nucleotide sequence ID" value="NZ_JBGMEK010000009.1"/>
</dbReference>